<dbReference type="InterPro" id="IPR000847">
    <property type="entry name" value="LysR_HTH_N"/>
</dbReference>
<dbReference type="CDD" id="cd08432">
    <property type="entry name" value="PBP2_GcdR_TrpI_HvrB_AmpR_like"/>
    <property type="match status" value="1"/>
</dbReference>
<reference evidence="7 8" key="1">
    <citation type="submission" date="2019-05" db="EMBL/GenBank/DDBJ databases">
        <authorList>
            <person name="Zhou X."/>
        </authorList>
    </citation>
    <scope>NUCLEOTIDE SEQUENCE [LARGE SCALE GENOMIC DNA]</scope>
    <source>
        <strain evidence="7 8">DSM 432</strain>
    </source>
</reference>
<dbReference type="PROSITE" id="PS50931">
    <property type="entry name" value="HTH_LYSR"/>
    <property type="match status" value="1"/>
</dbReference>
<evidence type="ECO:0000256" key="5">
    <source>
        <dbReference type="SAM" id="MobiDB-lite"/>
    </source>
</evidence>
<organism evidence="7 8">
    <name type="scientific">Xanthobacter autotrophicus</name>
    <dbReference type="NCBI Taxonomy" id="280"/>
    <lineage>
        <taxon>Bacteria</taxon>
        <taxon>Pseudomonadati</taxon>
        <taxon>Pseudomonadota</taxon>
        <taxon>Alphaproteobacteria</taxon>
        <taxon>Hyphomicrobiales</taxon>
        <taxon>Xanthobacteraceae</taxon>
        <taxon>Xanthobacter</taxon>
    </lineage>
</organism>
<comment type="caution">
    <text evidence="7">The sequence shown here is derived from an EMBL/GenBank/DDBJ whole genome shotgun (WGS) entry which is preliminary data.</text>
</comment>
<sequence length="323" mass="35521">MSTRYQLPPTHCLLAFEARARLGTGVLAARELCITPSALSHRIKQLETLIGTPLFAKTEGDLILTAKGHEYLGAVREALGVLSHLSDGAAQRVQRRRRIQVCAPPTFATQILVPRLDRIREAFPDVDLELHLSVPLVGLKAEHADVEIRFGNGVYPGFNAVSILEEQVFPVCSPAYARAHGPFMEPIDILKGSLLQCIIEPWQPWFRAASLQFPEPCSAIQFVDIGLVVEAAACHQGIALARQSMIVNYLSAGRLVRLFDLEAVPAYAYYATATPEALARPQVSAFIAWLQANLQHDPPERLPTAINTESQPVAQRRGSRIAR</sequence>
<dbReference type="RefSeq" id="WP_138397757.1">
    <property type="nucleotide sequence ID" value="NZ_JBAFVI010000009.1"/>
</dbReference>
<evidence type="ECO:0000256" key="4">
    <source>
        <dbReference type="ARBA" id="ARBA00023163"/>
    </source>
</evidence>
<dbReference type="GO" id="GO:0043565">
    <property type="term" value="F:sequence-specific DNA binding"/>
    <property type="evidence" value="ECO:0007669"/>
    <property type="project" value="TreeGrafter"/>
</dbReference>
<dbReference type="InterPro" id="IPR005119">
    <property type="entry name" value="LysR_subst-bd"/>
</dbReference>
<dbReference type="SUPFAM" id="SSF53850">
    <property type="entry name" value="Periplasmic binding protein-like II"/>
    <property type="match status" value="1"/>
</dbReference>
<dbReference type="GO" id="GO:0003700">
    <property type="term" value="F:DNA-binding transcription factor activity"/>
    <property type="evidence" value="ECO:0007669"/>
    <property type="project" value="InterPro"/>
</dbReference>
<dbReference type="GO" id="GO:0006351">
    <property type="term" value="P:DNA-templated transcription"/>
    <property type="evidence" value="ECO:0007669"/>
    <property type="project" value="TreeGrafter"/>
</dbReference>
<dbReference type="Gene3D" id="1.10.10.10">
    <property type="entry name" value="Winged helix-like DNA-binding domain superfamily/Winged helix DNA-binding domain"/>
    <property type="match status" value="1"/>
</dbReference>
<evidence type="ECO:0000313" key="8">
    <source>
        <dbReference type="Proteomes" id="UP000305131"/>
    </source>
</evidence>
<proteinExistence type="inferred from homology"/>
<dbReference type="PANTHER" id="PTHR30537">
    <property type="entry name" value="HTH-TYPE TRANSCRIPTIONAL REGULATOR"/>
    <property type="match status" value="1"/>
</dbReference>
<dbReference type="GeneID" id="95772137"/>
<protein>
    <submittedName>
        <fullName evidence="7">LysR family transcriptional regulator</fullName>
    </submittedName>
</protein>
<evidence type="ECO:0000256" key="1">
    <source>
        <dbReference type="ARBA" id="ARBA00009437"/>
    </source>
</evidence>
<dbReference type="Pfam" id="PF00126">
    <property type="entry name" value="HTH_1"/>
    <property type="match status" value="1"/>
</dbReference>
<dbReference type="InterPro" id="IPR058163">
    <property type="entry name" value="LysR-type_TF_proteobact-type"/>
</dbReference>
<evidence type="ECO:0000259" key="6">
    <source>
        <dbReference type="PROSITE" id="PS50931"/>
    </source>
</evidence>
<comment type="similarity">
    <text evidence="1">Belongs to the LysR transcriptional regulatory family.</text>
</comment>
<dbReference type="SUPFAM" id="SSF46785">
    <property type="entry name" value="Winged helix' DNA-binding domain"/>
    <property type="match status" value="1"/>
</dbReference>
<dbReference type="OrthoDB" id="9793571at2"/>
<keyword evidence="2" id="KW-0805">Transcription regulation</keyword>
<dbReference type="PANTHER" id="PTHR30537:SF79">
    <property type="entry name" value="TRANSCRIPTIONAL REGULATOR-RELATED"/>
    <property type="match status" value="1"/>
</dbReference>
<dbReference type="InterPro" id="IPR036390">
    <property type="entry name" value="WH_DNA-bd_sf"/>
</dbReference>
<dbReference type="InterPro" id="IPR036388">
    <property type="entry name" value="WH-like_DNA-bd_sf"/>
</dbReference>
<dbReference type="Gene3D" id="3.40.190.10">
    <property type="entry name" value="Periplasmic binding protein-like II"/>
    <property type="match status" value="2"/>
</dbReference>
<evidence type="ECO:0000313" key="7">
    <source>
        <dbReference type="EMBL" id="TLX44756.1"/>
    </source>
</evidence>
<evidence type="ECO:0000256" key="2">
    <source>
        <dbReference type="ARBA" id="ARBA00023015"/>
    </source>
</evidence>
<dbReference type="Pfam" id="PF03466">
    <property type="entry name" value="LysR_substrate"/>
    <property type="match status" value="1"/>
</dbReference>
<dbReference type="AlphaFoldDB" id="A0A6C1KV31"/>
<name>A0A6C1KV31_XANAU</name>
<accession>A0A6C1KV31</accession>
<dbReference type="Proteomes" id="UP000305131">
    <property type="component" value="Unassembled WGS sequence"/>
</dbReference>
<evidence type="ECO:0000256" key="3">
    <source>
        <dbReference type="ARBA" id="ARBA00023125"/>
    </source>
</evidence>
<feature type="domain" description="HTH lysR-type" evidence="6">
    <location>
        <begin position="8"/>
        <end position="65"/>
    </location>
</feature>
<dbReference type="EMBL" id="VAUP01000004">
    <property type="protein sequence ID" value="TLX44756.1"/>
    <property type="molecule type" value="Genomic_DNA"/>
</dbReference>
<keyword evidence="4" id="KW-0804">Transcription</keyword>
<keyword evidence="3" id="KW-0238">DNA-binding</keyword>
<gene>
    <name evidence="7" type="ORF">FBQ73_01505</name>
</gene>
<feature type="region of interest" description="Disordered" evidence="5">
    <location>
        <begin position="300"/>
        <end position="323"/>
    </location>
</feature>